<sequence>MTVVLAILSIPSIGSFTVSIRQLDGYEWPGPEYSVVGDPGMRNSDFRLSIDSWKYCSKNKDNGLSVKEKVTVQGGKGSVVPRNFVSIGSCFPAVASPNYAAASPKSPHIMETHVTATANILPITPHANLVRYVPLYQAALKGDWERAEKFLQEQQKEICQHYGPNSALIYDYRSIVTARITNASETALHIAAGARRVHFVEELVKLMHREDLELKNKDDNTALCFAAASGITQIAKVMVAKNPKLPGIRGNKGATPLYVATLLGHRDMVWYLYSASKNFLTEHDLVKLLIATVTTNLFNVALEILSKCPPLAIRMQLWDLEEISLFMYSCGITYLTFSKEDKEVCMAHMITAAVHEFNALLWNSLKAIVPYIKQVYDTKVMHFQAIEVVKVLWHEVLKLDDKNMSALLREPSRPLFVAAELGIAEFIAVLLRDYPDLLWKVNSDNQSIFHTAVAHHQEKIFILIHDIGALKDLITSYVDGNNNNMLHLAGNLAPSSRLNTISGAALQMQREHQWFKEVEKVMQPLYMEMKNSEGKTPRTLFTEKHANLVKEGEKWMKDTASSCMIVATLIATVVFAAAFTVPGGNYDDKGIPVFLEVRSFIVFAISDALALFSSITSVLMFLSILTSRYAAEDFLETLPRRMVLGLTTLFVSIATMVIAFSATLFIVLRSRLDWIAIPIAILACVPVTMFALLQFPLFMDIIHSTHGFGIFYRPGKHMLY</sequence>
<dbReference type="Gene3D" id="1.25.40.20">
    <property type="entry name" value="Ankyrin repeat-containing domain"/>
    <property type="match status" value="2"/>
</dbReference>
<feature type="transmembrane region" description="Helical" evidence="1">
    <location>
        <begin position="643"/>
        <end position="668"/>
    </location>
</feature>
<gene>
    <name evidence="4" type="ORF">HUJ06_002183</name>
</gene>
<dbReference type="EMBL" id="DUZY01000006">
    <property type="protein sequence ID" value="DAD43953.1"/>
    <property type="molecule type" value="Genomic_DNA"/>
</dbReference>
<keyword evidence="5" id="KW-1185">Reference proteome</keyword>
<feature type="transmembrane region" description="Helical" evidence="1">
    <location>
        <begin position="674"/>
        <end position="693"/>
    </location>
</feature>
<feature type="chain" id="PRO_5032420327" description="PGG domain-containing protein" evidence="2">
    <location>
        <begin position="16"/>
        <end position="720"/>
    </location>
</feature>
<proteinExistence type="predicted"/>
<dbReference type="PANTHER" id="PTHR24177">
    <property type="entry name" value="CASKIN"/>
    <property type="match status" value="1"/>
</dbReference>
<dbReference type="FunFam" id="1.25.40.20:FF:000412">
    <property type="entry name" value="Ankyrin repeat-containing protein ITN1 isoform C"/>
    <property type="match status" value="1"/>
</dbReference>
<dbReference type="PANTHER" id="PTHR24177:SF292">
    <property type="entry name" value="ANKYRIN REPEAT FAMILY PROTEIN-RELATED"/>
    <property type="match status" value="1"/>
</dbReference>
<reference evidence="4 5" key="1">
    <citation type="journal article" date="2020" name="Mol. Biol. Evol.">
        <title>Distinct Expression and Methylation Patterns for Genes with Different Fates following a Single Whole-Genome Duplication in Flowering Plants.</title>
        <authorList>
            <person name="Shi T."/>
            <person name="Rahmani R.S."/>
            <person name="Gugger P.F."/>
            <person name="Wang M."/>
            <person name="Li H."/>
            <person name="Zhang Y."/>
            <person name="Li Z."/>
            <person name="Wang Q."/>
            <person name="Van de Peer Y."/>
            <person name="Marchal K."/>
            <person name="Chen J."/>
        </authorList>
    </citation>
    <scope>NUCLEOTIDE SEQUENCE [LARGE SCALE GENOMIC DNA]</scope>
    <source>
        <tissue evidence="4">Leaf</tissue>
    </source>
</reference>
<evidence type="ECO:0000313" key="4">
    <source>
        <dbReference type="EMBL" id="DAD43953.1"/>
    </source>
</evidence>
<keyword evidence="1" id="KW-0472">Membrane</keyword>
<feature type="domain" description="PGG" evidence="3">
    <location>
        <begin position="553"/>
        <end position="667"/>
    </location>
</feature>
<dbReference type="Pfam" id="PF13962">
    <property type="entry name" value="PGG"/>
    <property type="match status" value="1"/>
</dbReference>
<protein>
    <recommendedName>
        <fullName evidence="3">PGG domain-containing protein</fullName>
    </recommendedName>
</protein>
<evidence type="ECO:0000256" key="2">
    <source>
        <dbReference type="SAM" id="SignalP"/>
    </source>
</evidence>
<feature type="transmembrane region" description="Helical" evidence="1">
    <location>
        <begin position="600"/>
        <end position="622"/>
    </location>
</feature>
<keyword evidence="2" id="KW-0732">Signal</keyword>
<dbReference type="InterPro" id="IPR002110">
    <property type="entry name" value="Ankyrin_rpt"/>
</dbReference>
<evidence type="ECO:0000313" key="5">
    <source>
        <dbReference type="Proteomes" id="UP000607653"/>
    </source>
</evidence>
<keyword evidence="1" id="KW-1133">Transmembrane helix</keyword>
<name>A0A822ZH47_NELNU</name>
<dbReference type="InterPro" id="IPR036770">
    <property type="entry name" value="Ankyrin_rpt-contain_sf"/>
</dbReference>
<feature type="transmembrane region" description="Helical" evidence="1">
    <location>
        <begin position="560"/>
        <end position="580"/>
    </location>
</feature>
<organism evidence="4 5">
    <name type="scientific">Nelumbo nucifera</name>
    <name type="common">Sacred lotus</name>
    <dbReference type="NCBI Taxonomy" id="4432"/>
    <lineage>
        <taxon>Eukaryota</taxon>
        <taxon>Viridiplantae</taxon>
        <taxon>Streptophyta</taxon>
        <taxon>Embryophyta</taxon>
        <taxon>Tracheophyta</taxon>
        <taxon>Spermatophyta</taxon>
        <taxon>Magnoliopsida</taxon>
        <taxon>Proteales</taxon>
        <taxon>Nelumbonaceae</taxon>
        <taxon>Nelumbo</taxon>
    </lineage>
</organism>
<keyword evidence="1" id="KW-0812">Transmembrane</keyword>
<dbReference type="SMART" id="SM00248">
    <property type="entry name" value="ANK"/>
    <property type="match status" value="4"/>
</dbReference>
<evidence type="ECO:0000256" key="1">
    <source>
        <dbReference type="SAM" id="Phobius"/>
    </source>
</evidence>
<dbReference type="Pfam" id="PF12796">
    <property type="entry name" value="Ank_2"/>
    <property type="match status" value="1"/>
</dbReference>
<feature type="signal peptide" evidence="2">
    <location>
        <begin position="1"/>
        <end position="15"/>
    </location>
</feature>
<comment type="caution">
    <text evidence="4">The sequence shown here is derived from an EMBL/GenBank/DDBJ whole genome shotgun (WGS) entry which is preliminary data.</text>
</comment>
<dbReference type="SUPFAM" id="SSF48403">
    <property type="entry name" value="Ankyrin repeat"/>
    <property type="match status" value="1"/>
</dbReference>
<dbReference type="Proteomes" id="UP000607653">
    <property type="component" value="Unassembled WGS sequence"/>
</dbReference>
<accession>A0A822ZH47</accession>
<evidence type="ECO:0000259" key="3">
    <source>
        <dbReference type="Pfam" id="PF13962"/>
    </source>
</evidence>
<dbReference type="AlphaFoldDB" id="A0A822ZH47"/>
<dbReference type="InterPro" id="IPR026961">
    <property type="entry name" value="PGG_dom"/>
</dbReference>